<name>A0A9D5D2A3_9LILI</name>
<evidence type="ECO:0000313" key="2">
    <source>
        <dbReference type="EMBL" id="KAJ0982780.1"/>
    </source>
</evidence>
<dbReference type="SUPFAM" id="SSF56219">
    <property type="entry name" value="DNase I-like"/>
    <property type="match status" value="1"/>
</dbReference>
<dbReference type="Pfam" id="PF03372">
    <property type="entry name" value="Exo_endo_phos"/>
    <property type="match status" value="1"/>
</dbReference>
<sequence length="393" mass="43391">MLSVLRIHLPSEIPIVGCEITPYVLVKRADGTVSNDDVSELAPLDGRHVRHRWYRGQSDKKVAICSVHPTVPAMIQCLGCLKAKIPLAKSYHCSPRCFSESWQHHRALHDRASSAVNESGAEDEELFGKVSGSGSGGQSTSLIHGPVPSFSAAGTERSGGEAWFEVGCSRAYTPTADDIGHVLKFECVVVDAETRIPLGAANTVLTAQVIPAPSPTPRRMIPVNDNMQLITAGTFNVLSYNILADSNATSESYSYCPSWALSWSYRRQNLLREIVGYHADIVCLQEVQNDHFEEFFAPELDKHGYHALYKKKTSEVYSGHSRAVDGCATFFRKDRFSHVKKYEVEFNKAAQSLTDAVISANQKKGALSSLINMDIMHCIKEDIRGIQWTFPCS</sequence>
<accession>A0A9D5D2A3</accession>
<dbReference type="GO" id="GO:0000175">
    <property type="term" value="F:3'-5'-RNA exonuclease activity"/>
    <property type="evidence" value="ECO:0007669"/>
    <property type="project" value="TreeGrafter"/>
</dbReference>
<dbReference type="InterPro" id="IPR050410">
    <property type="entry name" value="CCR4/nocturin_mRNA_transcr"/>
</dbReference>
<feature type="domain" description="Endonuclease/exonuclease/phosphatase" evidence="1">
    <location>
        <begin position="234"/>
        <end position="347"/>
    </location>
</feature>
<dbReference type="Gene3D" id="3.60.10.10">
    <property type="entry name" value="Endonuclease/exonuclease/phosphatase"/>
    <property type="match status" value="1"/>
</dbReference>
<dbReference type="PANTHER" id="PTHR12121">
    <property type="entry name" value="CARBON CATABOLITE REPRESSOR PROTEIN 4"/>
    <property type="match status" value="1"/>
</dbReference>
<reference evidence="2" key="2">
    <citation type="journal article" date="2022" name="Hortic Res">
        <title>The genome of Dioscorea zingiberensis sheds light on the biosynthesis, origin and evolution of the medicinally important diosgenin saponins.</title>
        <authorList>
            <person name="Li Y."/>
            <person name="Tan C."/>
            <person name="Li Z."/>
            <person name="Guo J."/>
            <person name="Li S."/>
            <person name="Chen X."/>
            <person name="Wang C."/>
            <person name="Dai X."/>
            <person name="Yang H."/>
            <person name="Song W."/>
            <person name="Hou L."/>
            <person name="Xu J."/>
            <person name="Tong Z."/>
            <person name="Xu A."/>
            <person name="Yuan X."/>
            <person name="Wang W."/>
            <person name="Yang Q."/>
            <person name="Chen L."/>
            <person name="Sun Z."/>
            <person name="Wang K."/>
            <person name="Pan B."/>
            <person name="Chen J."/>
            <person name="Bao Y."/>
            <person name="Liu F."/>
            <person name="Qi X."/>
            <person name="Gang D.R."/>
            <person name="Wen J."/>
            <person name="Li J."/>
        </authorList>
    </citation>
    <scope>NUCLEOTIDE SEQUENCE</scope>
    <source>
        <strain evidence="2">Dzin_1.0</strain>
    </source>
</reference>
<keyword evidence="3" id="KW-1185">Reference proteome</keyword>
<gene>
    <name evidence="2" type="ORF">J5N97_011035</name>
</gene>
<dbReference type="InterPro" id="IPR005135">
    <property type="entry name" value="Endo/exonuclease/phosphatase"/>
</dbReference>
<dbReference type="AlphaFoldDB" id="A0A9D5D2A3"/>
<organism evidence="2 3">
    <name type="scientific">Dioscorea zingiberensis</name>
    <dbReference type="NCBI Taxonomy" id="325984"/>
    <lineage>
        <taxon>Eukaryota</taxon>
        <taxon>Viridiplantae</taxon>
        <taxon>Streptophyta</taxon>
        <taxon>Embryophyta</taxon>
        <taxon>Tracheophyta</taxon>
        <taxon>Spermatophyta</taxon>
        <taxon>Magnoliopsida</taxon>
        <taxon>Liliopsida</taxon>
        <taxon>Dioscoreales</taxon>
        <taxon>Dioscoreaceae</taxon>
        <taxon>Dioscorea</taxon>
    </lineage>
</organism>
<evidence type="ECO:0000259" key="1">
    <source>
        <dbReference type="Pfam" id="PF03372"/>
    </source>
</evidence>
<dbReference type="Proteomes" id="UP001085076">
    <property type="component" value="Miscellaneous, Linkage group lg02"/>
</dbReference>
<comment type="caution">
    <text evidence="2">The sequence shown here is derived from an EMBL/GenBank/DDBJ whole genome shotgun (WGS) entry which is preliminary data.</text>
</comment>
<reference evidence="2" key="1">
    <citation type="submission" date="2021-03" db="EMBL/GenBank/DDBJ databases">
        <authorList>
            <person name="Li Z."/>
            <person name="Yang C."/>
        </authorList>
    </citation>
    <scope>NUCLEOTIDE SEQUENCE</scope>
    <source>
        <strain evidence="2">Dzin_1.0</strain>
        <tissue evidence="2">Leaf</tissue>
    </source>
</reference>
<dbReference type="InterPro" id="IPR036691">
    <property type="entry name" value="Endo/exonu/phosph_ase_sf"/>
</dbReference>
<proteinExistence type="predicted"/>
<protein>
    <recommendedName>
        <fullName evidence="1">Endonuclease/exonuclease/phosphatase domain-containing protein</fullName>
    </recommendedName>
</protein>
<dbReference type="EMBL" id="JAGGNH010000002">
    <property type="protein sequence ID" value="KAJ0982780.1"/>
    <property type="molecule type" value="Genomic_DNA"/>
</dbReference>
<dbReference type="PANTHER" id="PTHR12121:SF34">
    <property type="entry name" value="PROTEIN ANGEL"/>
    <property type="match status" value="1"/>
</dbReference>
<dbReference type="OrthoDB" id="428734at2759"/>
<evidence type="ECO:0000313" key="3">
    <source>
        <dbReference type="Proteomes" id="UP001085076"/>
    </source>
</evidence>